<dbReference type="EMBL" id="MIKG01000023">
    <property type="protein sequence ID" value="RAO73236.1"/>
    <property type="molecule type" value="Genomic_DNA"/>
</dbReference>
<accession>A0A364LBP2</accession>
<dbReference type="Gene3D" id="1.25.40.20">
    <property type="entry name" value="Ankyrin repeat-containing domain"/>
    <property type="match status" value="1"/>
</dbReference>
<evidence type="ECO:0000313" key="6">
    <source>
        <dbReference type="Proteomes" id="UP000249363"/>
    </source>
</evidence>
<dbReference type="InterPro" id="IPR001810">
    <property type="entry name" value="F-box_dom"/>
</dbReference>
<dbReference type="AlphaFoldDB" id="A0A364LBP2"/>
<keyword evidence="1" id="KW-0677">Repeat</keyword>
<evidence type="ECO:0000256" key="2">
    <source>
        <dbReference type="ARBA" id="ARBA00023043"/>
    </source>
</evidence>
<gene>
    <name evidence="5" type="ORF">BHQ10_009248</name>
</gene>
<dbReference type="PROSITE" id="PS50181">
    <property type="entry name" value="FBOX"/>
    <property type="match status" value="1"/>
</dbReference>
<dbReference type="RefSeq" id="XP_040737750.1">
    <property type="nucleotide sequence ID" value="XM_040882143.1"/>
</dbReference>
<dbReference type="PROSITE" id="PS50297">
    <property type="entry name" value="ANK_REP_REGION"/>
    <property type="match status" value="1"/>
</dbReference>
<dbReference type="GeneID" id="63798462"/>
<dbReference type="SMART" id="SM00248">
    <property type="entry name" value="ANK"/>
    <property type="match status" value="3"/>
</dbReference>
<keyword evidence="2 3" id="KW-0040">ANK repeat</keyword>
<dbReference type="CDD" id="cd09917">
    <property type="entry name" value="F-box_SF"/>
    <property type="match status" value="1"/>
</dbReference>
<evidence type="ECO:0000313" key="5">
    <source>
        <dbReference type="EMBL" id="RAO73236.1"/>
    </source>
</evidence>
<dbReference type="PROSITE" id="PS50088">
    <property type="entry name" value="ANK_REPEAT"/>
    <property type="match status" value="2"/>
</dbReference>
<sequence>MLFMNLPVDVILCIADFLSYADLASLNRTNQNLAYLLTPFLYNSILKSEQAPTDPYYGLPWPVWINCIGKWRSPLLLNYFEETPMSNLAYTGLYRATLIHLAAQQDNCDLVEILISRGFAPDEKDYFGKTPLHYALNNQKEQMANYLLDLGADVMAKKGYSLLLAAEGCSPEMVERIVEKMEALEARFKPFEFTGFPTDNTVRTIKDLSLNAAKIRRSTEIAELLIRYGADPEWASNSQAVSIFAAYMDQLEEPFVPEF</sequence>
<dbReference type="SUPFAM" id="SSF48403">
    <property type="entry name" value="Ankyrin repeat"/>
    <property type="match status" value="1"/>
</dbReference>
<evidence type="ECO:0000259" key="4">
    <source>
        <dbReference type="PROSITE" id="PS50181"/>
    </source>
</evidence>
<feature type="repeat" description="ANK" evidence="3">
    <location>
        <begin position="94"/>
        <end position="126"/>
    </location>
</feature>
<reference evidence="5 6" key="1">
    <citation type="journal article" date="2017" name="Biotechnol. Biofuels">
        <title>Differential beta-glucosidase expression as a function of carbon source availability in Talaromyces amestolkiae: a genomic and proteomic approach.</title>
        <authorList>
            <person name="de Eugenio L.I."/>
            <person name="Mendez-Liter J.A."/>
            <person name="Nieto-Dominguez M."/>
            <person name="Alonso L."/>
            <person name="Gil-Munoz J."/>
            <person name="Barriuso J."/>
            <person name="Prieto A."/>
            <person name="Martinez M.J."/>
        </authorList>
    </citation>
    <scope>NUCLEOTIDE SEQUENCE [LARGE SCALE GENOMIC DNA]</scope>
    <source>
        <strain evidence="5 6">CIB</strain>
    </source>
</reference>
<dbReference type="OrthoDB" id="366390at2759"/>
<dbReference type="SUPFAM" id="SSF81383">
    <property type="entry name" value="F-box domain"/>
    <property type="match status" value="1"/>
</dbReference>
<organism evidence="5 6">
    <name type="scientific">Talaromyces amestolkiae</name>
    <dbReference type="NCBI Taxonomy" id="1196081"/>
    <lineage>
        <taxon>Eukaryota</taxon>
        <taxon>Fungi</taxon>
        <taxon>Dikarya</taxon>
        <taxon>Ascomycota</taxon>
        <taxon>Pezizomycotina</taxon>
        <taxon>Eurotiomycetes</taxon>
        <taxon>Eurotiomycetidae</taxon>
        <taxon>Eurotiales</taxon>
        <taxon>Trichocomaceae</taxon>
        <taxon>Talaromyces</taxon>
        <taxon>Talaromyces sect. Talaromyces</taxon>
    </lineage>
</organism>
<dbReference type="PANTHER" id="PTHR24201">
    <property type="entry name" value="ANK_REP_REGION DOMAIN-CONTAINING PROTEIN"/>
    <property type="match status" value="1"/>
</dbReference>
<name>A0A364LBP2_TALAM</name>
<evidence type="ECO:0000256" key="3">
    <source>
        <dbReference type="PROSITE-ProRule" id="PRU00023"/>
    </source>
</evidence>
<evidence type="ECO:0000256" key="1">
    <source>
        <dbReference type="ARBA" id="ARBA00022737"/>
    </source>
</evidence>
<dbReference type="InterPro" id="IPR036770">
    <property type="entry name" value="Ankyrin_rpt-contain_sf"/>
</dbReference>
<feature type="domain" description="F-box" evidence="4">
    <location>
        <begin position="1"/>
        <end position="49"/>
    </location>
</feature>
<keyword evidence="6" id="KW-1185">Reference proteome</keyword>
<dbReference type="Pfam" id="PF12796">
    <property type="entry name" value="Ank_2"/>
    <property type="match status" value="1"/>
</dbReference>
<feature type="repeat" description="ANK" evidence="3">
    <location>
        <begin position="127"/>
        <end position="159"/>
    </location>
</feature>
<dbReference type="InterPro" id="IPR002110">
    <property type="entry name" value="Ankyrin_rpt"/>
</dbReference>
<dbReference type="STRING" id="1196081.A0A364LBP2"/>
<dbReference type="Proteomes" id="UP000249363">
    <property type="component" value="Unassembled WGS sequence"/>
</dbReference>
<comment type="caution">
    <text evidence="5">The sequence shown here is derived from an EMBL/GenBank/DDBJ whole genome shotgun (WGS) entry which is preliminary data.</text>
</comment>
<dbReference type="InterPro" id="IPR036047">
    <property type="entry name" value="F-box-like_dom_sf"/>
</dbReference>
<protein>
    <recommendedName>
        <fullName evidence="4">F-box domain-containing protein</fullName>
    </recommendedName>
</protein>
<dbReference type="InterPro" id="IPR050776">
    <property type="entry name" value="Ank_Repeat/CDKN_Inhibitor"/>
</dbReference>
<proteinExistence type="predicted"/>